<evidence type="ECO:0000259" key="10">
    <source>
        <dbReference type="PROSITE" id="PS50122"/>
    </source>
</evidence>
<dbReference type="NCBIfam" id="NF001965">
    <property type="entry name" value="PRK00742.1"/>
    <property type="match status" value="1"/>
</dbReference>
<dbReference type="PANTHER" id="PTHR42872:SF6">
    <property type="entry name" value="PROTEIN-GLUTAMATE METHYLESTERASE_PROTEIN-GLUTAMINE GLUTAMINASE"/>
    <property type="match status" value="1"/>
</dbReference>
<dbReference type="CDD" id="cd16432">
    <property type="entry name" value="CheB_Rec"/>
    <property type="match status" value="1"/>
</dbReference>
<evidence type="ECO:0000259" key="9">
    <source>
        <dbReference type="PROSITE" id="PS50110"/>
    </source>
</evidence>
<keyword evidence="5 7" id="KW-0597">Phosphoprotein</keyword>
<evidence type="ECO:0000256" key="7">
    <source>
        <dbReference type="PROSITE-ProRule" id="PRU00169"/>
    </source>
</evidence>
<protein>
    <recommendedName>
        <fullName evidence="5">Protein-glutamate methylesterase/protein-glutamine glutaminase</fullName>
        <ecNumber evidence="5">3.1.1.61</ecNumber>
        <ecNumber evidence="5">3.5.1.44</ecNumber>
    </recommendedName>
</protein>
<comment type="function">
    <text evidence="5">Involved in chemotaxis. Part of a chemotaxis signal transduction system that modulates chemotaxis in response to various stimuli. Catalyzes the demethylation of specific methylglutamate residues introduced into the chemoreceptors (methyl-accepting chemotaxis proteins or MCP) by CheR. Also mediates the irreversible deamidation of specific glutamine residues to glutamic acid.</text>
</comment>
<dbReference type="GO" id="GO:0050568">
    <property type="term" value="F:protein-glutamine glutaminase activity"/>
    <property type="evidence" value="ECO:0007669"/>
    <property type="project" value="UniProtKB-UniRule"/>
</dbReference>
<evidence type="ECO:0000256" key="6">
    <source>
        <dbReference type="PROSITE-ProRule" id="PRU00050"/>
    </source>
</evidence>
<comment type="caution">
    <text evidence="11">The sequence shown here is derived from an EMBL/GenBank/DDBJ whole genome shotgun (WGS) entry which is preliminary data.</text>
</comment>
<comment type="catalytic activity">
    <reaction evidence="4 5">
        <text>[protein]-L-glutamate 5-O-methyl ester + H2O = L-glutamyl-[protein] + methanol + H(+)</text>
        <dbReference type="Rhea" id="RHEA:23236"/>
        <dbReference type="Rhea" id="RHEA-COMP:10208"/>
        <dbReference type="Rhea" id="RHEA-COMP:10311"/>
        <dbReference type="ChEBI" id="CHEBI:15377"/>
        <dbReference type="ChEBI" id="CHEBI:15378"/>
        <dbReference type="ChEBI" id="CHEBI:17790"/>
        <dbReference type="ChEBI" id="CHEBI:29973"/>
        <dbReference type="ChEBI" id="CHEBI:82795"/>
        <dbReference type="EC" id="3.1.1.61"/>
    </reaction>
</comment>
<dbReference type="CDD" id="cd17541">
    <property type="entry name" value="REC_CheB-like"/>
    <property type="match status" value="1"/>
</dbReference>
<evidence type="ECO:0000256" key="3">
    <source>
        <dbReference type="ARBA" id="ARBA00022801"/>
    </source>
</evidence>
<dbReference type="Proteomes" id="UP000274556">
    <property type="component" value="Unassembled WGS sequence"/>
</dbReference>
<dbReference type="InterPro" id="IPR000673">
    <property type="entry name" value="Sig_transdc_resp-reg_Me-estase"/>
</dbReference>
<dbReference type="EMBL" id="RBXL01000001">
    <property type="protein sequence ID" value="RKT44803.1"/>
    <property type="molecule type" value="Genomic_DNA"/>
</dbReference>
<dbReference type="SUPFAM" id="SSF52172">
    <property type="entry name" value="CheY-like"/>
    <property type="match status" value="1"/>
</dbReference>
<comment type="catalytic activity">
    <reaction evidence="5">
        <text>L-glutaminyl-[protein] + H2O = L-glutamyl-[protein] + NH4(+)</text>
        <dbReference type="Rhea" id="RHEA:16441"/>
        <dbReference type="Rhea" id="RHEA-COMP:10207"/>
        <dbReference type="Rhea" id="RHEA-COMP:10208"/>
        <dbReference type="ChEBI" id="CHEBI:15377"/>
        <dbReference type="ChEBI" id="CHEBI:28938"/>
        <dbReference type="ChEBI" id="CHEBI:29973"/>
        <dbReference type="ChEBI" id="CHEBI:30011"/>
        <dbReference type="EC" id="3.5.1.44"/>
    </reaction>
</comment>
<dbReference type="EC" id="3.5.1.44" evidence="5"/>
<dbReference type="InterPro" id="IPR001789">
    <property type="entry name" value="Sig_transdc_resp-reg_receiver"/>
</dbReference>
<dbReference type="InterPro" id="IPR011006">
    <property type="entry name" value="CheY-like_superfamily"/>
</dbReference>
<dbReference type="Pfam" id="PF00072">
    <property type="entry name" value="Response_reg"/>
    <property type="match status" value="1"/>
</dbReference>
<dbReference type="AlphaFoldDB" id="A0A495V869"/>
<feature type="region of interest" description="Disordered" evidence="8">
    <location>
        <begin position="138"/>
        <end position="163"/>
    </location>
</feature>
<feature type="domain" description="CheB-type methylesterase" evidence="10">
    <location>
        <begin position="157"/>
        <end position="340"/>
    </location>
</feature>
<dbReference type="OrthoDB" id="9793421at2"/>
<evidence type="ECO:0000256" key="1">
    <source>
        <dbReference type="ARBA" id="ARBA00022490"/>
    </source>
</evidence>
<dbReference type="HAMAP" id="MF_00099">
    <property type="entry name" value="CheB_chemtxs"/>
    <property type="match status" value="1"/>
</dbReference>
<proteinExistence type="inferred from homology"/>
<dbReference type="Gene3D" id="3.40.50.180">
    <property type="entry name" value="Methylesterase CheB, C-terminal domain"/>
    <property type="match status" value="1"/>
</dbReference>
<comment type="similarity">
    <text evidence="5">Belongs to the CheB family.</text>
</comment>
<comment type="subcellular location">
    <subcellularLocation>
        <location evidence="5">Cytoplasm</location>
    </subcellularLocation>
</comment>
<dbReference type="RefSeq" id="WP_120797190.1">
    <property type="nucleotide sequence ID" value="NZ_RBXL01000001.1"/>
</dbReference>
<keyword evidence="12" id="KW-1185">Reference proteome</keyword>
<dbReference type="Pfam" id="PF01339">
    <property type="entry name" value="CheB_methylest"/>
    <property type="match status" value="1"/>
</dbReference>
<dbReference type="PROSITE" id="PS50122">
    <property type="entry name" value="CHEB"/>
    <property type="match status" value="1"/>
</dbReference>
<dbReference type="SUPFAM" id="SSF52738">
    <property type="entry name" value="Methylesterase CheB, C-terminal domain"/>
    <property type="match status" value="1"/>
</dbReference>
<keyword evidence="2 5" id="KW-0145">Chemotaxis</keyword>
<comment type="domain">
    <text evidence="5">Contains a C-terminal catalytic domain, and an N-terminal region which modulates catalytic activity.</text>
</comment>
<evidence type="ECO:0000256" key="4">
    <source>
        <dbReference type="ARBA" id="ARBA00048267"/>
    </source>
</evidence>
<evidence type="ECO:0000256" key="2">
    <source>
        <dbReference type="ARBA" id="ARBA00022500"/>
    </source>
</evidence>
<feature type="active site" evidence="5 6">
    <location>
        <position position="169"/>
    </location>
</feature>
<gene>
    <name evidence="5" type="primary">cheB</name>
    <name evidence="11" type="ORF">BDD21_2207</name>
</gene>
<evidence type="ECO:0000313" key="12">
    <source>
        <dbReference type="Proteomes" id="UP000274556"/>
    </source>
</evidence>
<dbReference type="GO" id="GO:0006935">
    <property type="term" value="P:chemotaxis"/>
    <property type="evidence" value="ECO:0007669"/>
    <property type="project" value="UniProtKB-UniRule"/>
</dbReference>
<dbReference type="InterPro" id="IPR008248">
    <property type="entry name" value="CheB-like"/>
</dbReference>
<dbReference type="PROSITE" id="PS50110">
    <property type="entry name" value="RESPONSE_REGULATORY"/>
    <property type="match status" value="1"/>
</dbReference>
<feature type="modified residue" description="4-aspartylphosphate" evidence="5 7">
    <location>
        <position position="56"/>
    </location>
</feature>
<dbReference type="GO" id="GO:0000156">
    <property type="term" value="F:phosphorelay response regulator activity"/>
    <property type="evidence" value="ECO:0007669"/>
    <property type="project" value="InterPro"/>
</dbReference>
<dbReference type="PIRSF" id="PIRSF000876">
    <property type="entry name" value="RR_chemtxs_CheB"/>
    <property type="match status" value="1"/>
</dbReference>
<feature type="active site" evidence="5 6">
    <location>
        <position position="196"/>
    </location>
</feature>
<dbReference type="Gene3D" id="3.40.50.2300">
    <property type="match status" value="1"/>
</dbReference>
<comment type="PTM">
    <text evidence="5">Phosphorylated by CheA. Phosphorylation of the N-terminal regulatory domain activates the methylesterase activity.</text>
</comment>
<dbReference type="GO" id="GO:0008984">
    <property type="term" value="F:protein-glutamate methylesterase activity"/>
    <property type="evidence" value="ECO:0007669"/>
    <property type="project" value="UniProtKB-UniRule"/>
</dbReference>
<dbReference type="PANTHER" id="PTHR42872">
    <property type="entry name" value="PROTEIN-GLUTAMATE METHYLESTERASE/PROTEIN-GLUTAMINE GLUTAMINASE"/>
    <property type="match status" value="1"/>
</dbReference>
<dbReference type="InterPro" id="IPR035909">
    <property type="entry name" value="CheB_C"/>
</dbReference>
<feature type="domain" description="Response regulatory" evidence="9">
    <location>
        <begin position="5"/>
        <end position="120"/>
    </location>
</feature>
<keyword evidence="3 5" id="KW-0378">Hydrolase</keyword>
<accession>A0A495V869</accession>
<feature type="active site" evidence="5 6">
    <location>
        <position position="289"/>
    </location>
</feature>
<dbReference type="EC" id="3.1.1.61" evidence="5"/>
<dbReference type="GO" id="GO:0005737">
    <property type="term" value="C:cytoplasm"/>
    <property type="evidence" value="ECO:0007669"/>
    <property type="project" value="UniProtKB-SubCell"/>
</dbReference>
<keyword evidence="1 5" id="KW-0963">Cytoplasm</keyword>
<reference evidence="11 12" key="1">
    <citation type="submission" date="2018-10" db="EMBL/GenBank/DDBJ databases">
        <title>Genomic Encyclopedia of Archaeal and Bacterial Type Strains, Phase II (KMG-II): from individual species to whole genera.</title>
        <authorList>
            <person name="Goeker M."/>
        </authorList>
    </citation>
    <scope>NUCLEOTIDE SEQUENCE [LARGE SCALE GENOMIC DNA]</scope>
    <source>
        <strain evidence="11 12">DSM 235</strain>
    </source>
</reference>
<sequence>MQPVRVLVVDDSRSARSLIRALIEAAPGLVVCGEAADGREAVERTLALKPDVVTMDLQMPEMDGMQAIEEIMARYAVPILVLSDLADAPNAMAAVARGALEAARKPTFDEGPGLALRLRILARIPVIRHIRRNGALTLKPDPASPARREERIQTDPPRSGSPVVAIASSTGGPQALARILPDLPADFAAPVLIAQHISDGFAGAMADWLSRLCALPVTIPSEGEPIVAGHVYLADSVTHMTLGAGRRIRLVARLDSDMYRPSCDRLLTSVAAEVGLDAIGVVLTGMGRDGAQGMLALAKAGGATIAQDEATSVIFGMNREAILAGGVQMTLPLDLIAGKLCMLAGRRAALGAGIV</sequence>
<organism evidence="11 12">
    <name type="scientific">Thiocapsa rosea</name>
    <dbReference type="NCBI Taxonomy" id="69360"/>
    <lineage>
        <taxon>Bacteria</taxon>
        <taxon>Pseudomonadati</taxon>
        <taxon>Pseudomonadota</taxon>
        <taxon>Gammaproteobacteria</taxon>
        <taxon>Chromatiales</taxon>
        <taxon>Chromatiaceae</taxon>
        <taxon>Thiocapsa</taxon>
    </lineage>
</organism>
<evidence type="ECO:0000256" key="5">
    <source>
        <dbReference type="HAMAP-Rule" id="MF_00099"/>
    </source>
</evidence>
<evidence type="ECO:0000313" key="11">
    <source>
        <dbReference type="EMBL" id="RKT44803.1"/>
    </source>
</evidence>
<name>A0A495V869_9GAMM</name>
<evidence type="ECO:0000256" key="8">
    <source>
        <dbReference type="SAM" id="MobiDB-lite"/>
    </source>
</evidence>
<dbReference type="SMART" id="SM00448">
    <property type="entry name" value="REC"/>
    <property type="match status" value="1"/>
</dbReference>